<reference evidence="2" key="1">
    <citation type="submission" date="2020-07" db="EMBL/GenBank/DDBJ databases">
        <title>Genomic analysis of a strain of Sedimentibacter Hydroxybenzoicus DSM7310.</title>
        <authorList>
            <person name="Ma S."/>
        </authorList>
    </citation>
    <scope>NUCLEOTIDE SEQUENCE</scope>
    <source>
        <strain evidence="2">DSM 7310</strain>
    </source>
</reference>
<proteinExistence type="predicted"/>
<feature type="transmembrane region" description="Helical" evidence="1">
    <location>
        <begin position="6"/>
        <end position="24"/>
    </location>
</feature>
<dbReference type="GO" id="GO:0003676">
    <property type="term" value="F:nucleic acid binding"/>
    <property type="evidence" value="ECO:0007669"/>
    <property type="project" value="InterPro"/>
</dbReference>
<evidence type="ECO:0000256" key="1">
    <source>
        <dbReference type="SAM" id="Phobius"/>
    </source>
</evidence>
<organism evidence="2 3">
    <name type="scientific">Sedimentibacter hydroxybenzoicus DSM 7310</name>
    <dbReference type="NCBI Taxonomy" id="1123245"/>
    <lineage>
        <taxon>Bacteria</taxon>
        <taxon>Bacillati</taxon>
        <taxon>Bacillota</taxon>
        <taxon>Tissierellia</taxon>
        <taxon>Sedimentibacter</taxon>
    </lineage>
</organism>
<evidence type="ECO:0000313" key="3">
    <source>
        <dbReference type="Proteomes" id="UP000611629"/>
    </source>
</evidence>
<dbReference type="Proteomes" id="UP000611629">
    <property type="component" value="Unassembled WGS sequence"/>
</dbReference>
<keyword evidence="1" id="KW-0812">Transmembrane</keyword>
<dbReference type="AlphaFoldDB" id="A0A974BNC5"/>
<dbReference type="RefSeq" id="WP_179239813.1">
    <property type="nucleotide sequence ID" value="NZ_JACBNQ010000042.1"/>
</dbReference>
<dbReference type="PIRSF" id="PIRSF002599">
    <property type="entry name" value="Cold_shock_A"/>
    <property type="match status" value="1"/>
</dbReference>
<keyword evidence="3" id="KW-1185">Reference proteome</keyword>
<sequence length="92" mass="10837">MSKLTLILTYYIIINLISFIIFFIDKQKSKKDRWRIQEKTLHALSYIGGVFGSIASMLLFHHKTKKPDFVIITIIALMLNLFVLYKLKEVLF</sequence>
<comment type="caution">
    <text evidence="2">The sequence shown here is derived from an EMBL/GenBank/DDBJ whole genome shotgun (WGS) entry which is preliminary data.</text>
</comment>
<dbReference type="EMBL" id="JACBNQ010000042">
    <property type="protein sequence ID" value="NYB76096.1"/>
    <property type="molecule type" value="Genomic_DNA"/>
</dbReference>
<accession>A0A974BNC5</accession>
<evidence type="ECO:0000313" key="2">
    <source>
        <dbReference type="EMBL" id="NYB76096.1"/>
    </source>
</evidence>
<keyword evidence="1" id="KW-0472">Membrane</keyword>
<protein>
    <submittedName>
        <fullName evidence="2">DUF1294 domain-containing protein</fullName>
    </submittedName>
</protein>
<dbReference type="Pfam" id="PF06961">
    <property type="entry name" value="DUF1294"/>
    <property type="match status" value="1"/>
</dbReference>
<dbReference type="InterPro" id="IPR012156">
    <property type="entry name" value="Cold_shock_CspA"/>
</dbReference>
<dbReference type="InterPro" id="IPR010718">
    <property type="entry name" value="DUF1294"/>
</dbReference>
<keyword evidence="1" id="KW-1133">Transmembrane helix</keyword>
<feature type="transmembrane region" description="Helical" evidence="1">
    <location>
        <begin position="44"/>
        <end position="63"/>
    </location>
</feature>
<feature type="transmembrane region" description="Helical" evidence="1">
    <location>
        <begin position="69"/>
        <end position="87"/>
    </location>
</feature>
<gene>
    <name evidence="2" type="ORF">HZF24_18270</name>
</gene>
<name>A0A974BNC5_SEDHY</name>